<comment type="caution">
    <text evidence="2">The sequence shown here is derived from an EMBL/GenBank/DDBJ whole genome shotgun (WGS) entry which is preliminary data.</text>
</comment>
<dbReference type="EMBL" id="BLLN01000003">
    <property type="protein sequence ID" value="GFH72586.1"/>
    <property type="molecule type" value="Genomic_DNA"/>
</dbReference>
<accession>A0ABQ1CQD9</accession>
<keyword evidence="3" id="KW-1185">Reference proteome</keyword>
<evidence type="ECO:0000313" key="3">
    <source>
        <dbReference type="Proteomes" id="UP000472710"/>
    </source>
</evidence>
<dbReference type="Proteomes" id="UP000472710">
    <property type="component" value="Unassembled WGS sequence"/>
</dbReference>
<feature type="region of interest" description="Disordered" evidence="1">
    <location>
        <begin position="229"/>
        <end position="276"/>
    </location>
</feature>
<dbReference type="SUPFAM" id="SSF48498">
    <property type="entry name" value="Tetracyclin repressor-like, C-terminal domain"/>
    <property type="match status" value="1"/>
</dbReference>
<organism evidence="2 3">
    <name type="scientific">Streptomyces diastaticus subsp. diastaticus</name>
    <dbReference type="NCBI Taxonomy" id="68040"/>
    <lineage>
        <taxon>Bacteria</taxon>
        <taxon>Bacillati</taxon>
        <taxon>Actinomycetota</taxon>
        <taxon>Actinomycetes</taxon>
        <taxon>Kitasatosporales</taxon>
        <taxon>Streptomycetaceae</taxon>
        <taxon>Streptomyces</taxon>
        <taxon>Streptomyces diastaticus group</taxon>
    </lineage>
</organism>
<name>A0ABQ1CQD9_STRDI</name>
<feature type="compositionally biased region" description="Basic and acidic residues" evidence="1">
    <location>
        <begin position="243"/>
        <end position="253"/>
    </location>
</feature>
<sequence>MGRLPRELLTAAREAQGIRAAGGAARATGGGRRRDAGWWPSGGRMFGSKGGLVAALVTDRLRPHQEEIEQAVPAELALLEAVGAFARHYRRSCDAPAATSALSLQITLLDMALHGPELRSRLAATVQTQERHLIAWFTGRSHNGQIVAPHQAQRLVTALRALFVGLAQGVTLGLAPEADERFFADTACALASSAALLDQDADASGCSRPAGTGLWSGLAGPLAASRAERASPAAEVGTASRCSDPRSAAEDHHDRHRTRAEGLPAHRPASFRPSRP</sequence>
<gene>
    <name evidence="2" type="ORF">Sdia_33540</name>
</gene>
<proteinExistence type="predicted"/>
<evidence type="ECO:0000313" key="2">
    <source>
        <dbReference type="EMBL" id="GFH72586.1"/>
    </source>
</evidence>
<protein>
    <recommendedName>
        <fullName evidence="4">TetR/AcrR family transcriptional regulator</fullName>
    </recommendedName>
</protein>
<dbReference type="Gene3D" id="1.10.357.10">
    <property type="entry name" value="Tetracycline Repressor, domain 2"/>
    <property type="match status" value="1"/>
</dbReference>
<dbReference type="InterPro" id="IPR036271">
    <property type="entry name" value="Tet_transcr_reg_TetR-rel_C_sf"/>
</dbReference>
<reference evidence="2 3" key="1">
    <citation type="submission" date="2020-02" db="EMBL/GenBank/DDBJ databases">
        <title>Whole genome shotgun sequence of Streptomyces diastaticus subsp. diastaticus NBRC 13412.</title>
        <authorList>
            <person name="Ichikawa N."/>
            <person name="Komaki H."/>
            <person name="Tamura T."/>
        </authorList>
    </citation>
    <scope>NUCLEOTIDE SEQUENCE [LARGE SCALE GENOMIC DNA]</scope>
    <source>
        <strain evidence="2 3">NBRC 13412</strain>
    </source>
</reference>
<feature type="region of interest" description="Disordered" evidence="1">
    <location>
        <begin position="20"/>
        <end position="40"/>
    </location>
</feature>
<evidence type="ECO:0000256" key="1">
    <source>
        <dbReference type="SAM" id="MobiDB-lite"/>
    </source>
</evidence>
<evidence type="ECO:0008006" key="4">
    <source>
        <dbReference type="Google" id="ProtNLM"/>
    </source>
</evidence>